<dbReference type="RefSeq" id="WP_242711358.1">
    <property type="nucleotide sequence ID" value="NZ_JALDAX010000010.1"/>
</dbReference>
<evidence type="ECO:0000313" key="4">
    <source>
        <dbReference type="EMBL" id="MCI3242999.1"/>
    </source>
</evidence>
<dbReference type="Gene3D" id="3.10.105.10">
    <property type="entry name" value="Dipeptide-binding Protein, Domain 3"/>
    <property type="match status" value="1"/>
</dbReference>
<accession>A0ABS9XLM9</accession>
<evidence type="ECO:0000259" key="3">
    <source>
        <dbReference type="Pfam" id="PF00496"/>
    </source>
</evidence>
<name>A0ABS9XLM9_9ACTN</name>
<feature type="chain" id="PRO_5045720116" evidence="2">
    <location>
        <begin position="27"/>
        <end position="572"/>
    </location>
</feature>
<dbReference type="Gene3D" id="3.40.190.10">
    <property type="entry name" value="Periplasmic binding protein-like II"/>
    <property type="match status" value="1"/>
</dbReference>
<dbReference type="InterPro" id="IPR000914">
    <property type="entry name" value="SBP_5_dom"/>
</dbReference>
<keyword evidence="2" id="KW-0732">Signal</keyword>
<feature type="signal peptide" evidence="2">
    <location>
        <begin position="1"/>
        <end position="26"/>
    </location>
</feature>
<organism evidence="4 5">
    <name type="scientific">Streptomyces spinosisporus</name>
    <dbReference type="NCBI Taxonomy" id="2927582"/>
    <lineage>
        <taxon>Bacteria</taxon>
        <taxon>Bacillati</taxon>
        <taxon>Actinomycetota</taxon>
        <taxon>Actinomycetes</taxon>
        <taxon>Kitasatosporales</taxon>
        <taxon>Streptomycetaceae</taxon>
        <taxon>Streptomyces</taxon>
    </lineage>
</organism>
<dbReference type="InterPro" id="IPR030678">
    <property type="entry name" value="Peptide/Ni-bd"/>
</dbReference>
<dbReference type="PROSITE" id="PS51257">
    <property type="entry name" value="PROKAR_LIPOPROTEIN"/>
    <property type="match status" value="1"/>
</dbReference>
<evidence type="ECO:0000313" key="5">
    <source>
        <dbReference type="Proteomes" id="UP001165270"/>
    </source>
</evidence>
<dbReference type="PANTHER" id="PTHR30290">
    <property type="entry name" value="PERIPLASMIC BINDING COMPONENT OF ABC TRANSPORTER"/>
    <property type="match status" value="1"/>
</dbReference>
<gene>
    <name evidence="4" type="ORF">MQN93_25060</name>
</gene>
<evidence type="ECO:0000256" key="2">
    <source>
        <dbReference type="SAM" id="SignalP"/>
    </source>
</evidence>
<dbReference type="Pfam" id="PF00496">
    <property type="entry name" value="SBP_bac_5"/>
    <property type="match status" value="1"/>
</dbReference>
<reference evidence="4" key="1">
    <citation type="submission" date="2022-03" db="EMBL/GenBank/DDBJ databases">
        <title>Streptomyces 7R015 and 7R016 isolated from Barleria lupulina in Thailand.</title>
        <authorList>
            <person name="Kanchanasin P."/>
            <person name="Phongsopitanun W."/>
            <person name="Tanasupawat S."/>
        </authorList>
    </citation>
    <scope>NUCLEOTIDE SEQUENCE</scope>
    <source>
        <strain evidence="4">7R016</strain>
    </source>
</reference>
<comment type="caution">
    <text evidence="4">The sequence shown here is derived from an EMBL/GenBank/DDBJ whole genome shotgun (WGS) entry which is preliminary data.</text>
</comment>
<protein>
    <submittedName>
        <fullName evidence="4">ABC transporter substrate-binding protein</fullName>
    </submittedName>
</protein>
<dbReference type="EMBL" id="JALDAX010000010">
    <property type="protein sequence ID" value="MCI3242999.1"/>
    <property type="molecule type" value="Genomic_DNA"/>
</dbReference>
<keyword evidence="5" id="KW-1185">Reference proteome</keyword>
<dbReference type="PANTHER" id="PTHR30290:SF83">
    <property type="entry name" value="ABC TRANSPORTER SUBSTRATE-BINDING PROTEIN"/>
    <property type="match status" value="1"/>
</dbReference>
<dbReference type="PIRSF" id="PIRSF002741">
    <property type="entry name" value="MppA"/>
    <property type="match status" value="1"/>
</dbReference>
<feature type="compositionally biased region" description="Basic and acidic residues" evidence="1">
    <location>
        <begin position="209"/>
        <end position="221"/>
    </location>
</feature>
<dbReference type="InterPro" id="IPR039424">
    <property type="entry name" value="SBP_5"/>
</dbReference>
<proteinExistence type="predicted"/>
<feature type="region of interest" description="Disordered" evidence="1">
    <location>
        <begin position="207"/>
        <end position="226"/>
    </location>
</feature>
<evidence type="ECO:0000256" key="1">
    <source>
        <dbReference type="SAM" id="MobiDB-lite"/>
    </source>
</evidence>
<dbReference type="CDD" id="cd08506">
    <property type="entry name" value="PBP2_clavulanate_OppA2"/>
    <property type="match status" value="1"/>
</dbReference>
<dbReference type="Proteomes" id="UP001165270">
    <property type="component" value="Unassembled WGS sequence"/>
</dbReference>
<feature type="domain" description="Solute-binding protein family 5" evidence="3">
    <location>
        <begin position="94"/>
        <end position="484"/>
    </location>
</feature>
<dbReference type="SUPFAM" id="SSF53850">
    <property type="entry name" value="Periplasmic binding protein-like II"/>
    <property type="match status" value="1"/>
</dbReference>
<sequence>MRHPSVSRARVAAISAGLVLALGAAACGPEDNDAKGAGGDSTPHKGGTLTVLNSEAQTDFDPARLYTSGGGNVPSLVFRTLTTRNRENGAAGSKVVPDLATDTGRPNKDATVWTYTLKKGLKYEDGTAITSADIKYGIERSFAAELSGGAPYLRDWLVGAADYQGPYKDKKGLSAIETPDSRTIVFHLNKPEGEFPYLATQTQFTPVPKAKDTGTKYEEHPVSSGPYRVVSNENDGEHLVLERNTHWSAATDSERKAYPDKIDVRSGLDSSVINQRLSASQGADAAAVTTDTNLGPAELAKVSGDKKLAARVGTGHFGYTNYIAFNPTVKPFNNVKVRQAISYAIDRSSVVNAAGGSALAESATTFLPNQKSFGYTPYDLFPAGATGNAAKAKELLSEAGYKNGLTVTLTHSNAKDFETSPEIATAIQDALKKAGITVKLQGLEDNDYRDKIHNVKTEPGFFLAHWGADWPSGGPFLAPIFDGRQIVKNGANFNNGLLNDTSVNDEIDAINKLTDLDAAAKRWGALDKKIGEQALTVPLFHPVYKRLVGSDIKNVVISDWTGVLDISQVAVK</sequence>